<sequence>MVFSKYPDLEIMVRPFMVAVESGAGQQLAGQIASAQIAISKLSSPTVYWVMTGDEFTLDINNPLTPKILCCGNNPERIAIYGTIFSLYTSRLIKLINKQGKRHSALFWDELPTMFIKGLDLLIATARSNRVATWLGIQDFSQLYKDYGKEEADVILGIQGNVFSGQVVYETANKLSERFGRTNQEKESITFSQNDTSVQVSQELQNVIPASKISELEQGQFVGIASGSYGEETNFKKFNANILLDPNIGNADEHLPKIKDFKTLAASMGIEINSAEELEKFKEDIVRNNFLTIKKEVTDLIDYEQNMLLTQTELDFVNKKIGE</sequence>
<keyword evidence="5" id="KW-0472">Membrane</keyword>
<dbReference type="SUPFAM" id="SSF52540">
    <property type="entry name" value="P-loop containing nucleoside triphosphate hydrolases"/>
    <property type="match status" value="1"/>
</dbReference>
<keyword evidence="4" id="KW-1133">Transmembrane helix</keyword>
<evidence type="ECO:0000256" key="5">
    <source>
        <dbReference type="ARBA" id="ARBA00023136"/>
    </source>
</evidence>
<dbReference type="CDD" id="cd01127">
    <property type="entry name" value="TrwB_TraG_TraD_VirD4"/>
    <property type="match status" value="1"/>
</dbReference>
<gene>
    <name evidence="7" type="ORF">LV89_04835</name>
</gene>
<accession>A0A316DHG0</accession>
<dbReference type="Proteomes" id="UP000245489">
    <property type="component" value="Unassembled WGS sequence"/>
</dbReference>
<dbReference type="EMBL" id="QGGO01000048">
    <property type="protein sequence ID" value="PWK16669.1"/>
    <property type="molecule type" value="Genomic_DNA"/>
</dbReference>
<comment type="caution">
    <text evidence="7">The sequence shown here is derived from an EMBL/GenBank/DDBJ whole genome shotgun (WGS) entry which is preliminary data.</text>
</comment>
<evidence type="ECO:0000256" key="1">
    <source>
        <dbReference type="ARBA" id="ARBA00004651"/>
    </source>
</evidence>
<dbReference type="OrthoDB" id="102453at2"/>
<dbReference type="InterPro" id="IPR032689">
    <property type="entry name" value="TraG-D_C"/>
</dbReference>
<evidence type="ECO:0000313" key="8">
    <source>
        <dbReference type="Proteomes" id="UP000245489"/>
    </source>
</evidence>
<dbReference type="InterPro" id="IPR051539">
    <property type="entry name" value="T4SS-coupling_protein"/>
</dbReference>
<comment type="subcellular location">
    <subcellularLocation>
        <location evidence="1">Cell membrane</location>
        <topology evidence="1">Multi-pass membrane protein</topology>
    </subcellularLocation>
</comment>
<keyword evidence="3" id="KW-0812">Transmembrane</keyword>
<dbReference type="PANTHER" id="PTHR37937:SF1">
    <property type="entry name" value="CONJUGATIVE TRANSFER: DNA TRANSPORT"/>
    <property type="match status" value="1"/>
</dbReference>
<dbReference type="AlphaFoldDB" id="A0A316DHG0"/>
<dbReference type="Gene3D" id="3.40.50.300">
    <property type="entry name" value="P-loop containing nucleotide triphosphate hydrolases"/>
    <property type="match status" value="1"/>
</dbReference>
<protein>
    <submittedName>
        <fullName evidence="7">TraM-binding TraD/TraG-like protein</fullName>
    </submittedName>
</protein>
<dbReference type="PANTHER" id="PTHR37937">
    <property type="entry name" value="CONJUGATIVE TRANSFER: DNA TRANSPORT"/>
    <property type="match status" value="1"/>
</dbReference>
<dbReference type="GO" id="GO:0005886">
    <property type="term" value="C:plasma membrane"/>
    <property type="evidence" value="ECO:0007669"/>
    <property type="project" value="UniProtKB-SubCell"/>
</dbReference>
<dbReference type="RefSeq" id="WP_109745535.1">
    <property type="nucleotide sequence ID" value="NZ_QGGO01000048.1"/>
</dbReference>
<keyword evidence="8" id="KW-1185">Reference proteome</keyword>
<feature type="domain" description="TraD/TraG TraM recognition site" evidence="6">
    <location>
        <begin position="106"/>
        <end position="217"/>
    </location>
</feature>
<reference evidence="7 8" key="1">
    <citation type="submission" date="2018-05" db="EMBL/GenBank/DDBJ databases">
        <title>Genomic Encyclopedia of Archaeal and Bacterial Type Strains, Phase II (KMG-II): from individual species to whole genera.</title>
        <authorList>
            <person name="Goeker M."/>
        </authorList>
    </citation>
    <scope>NUCLEOTIDE SEQUENCE [LARGE SCALE GENOMIC DNA]</scope>
    <source>
        <strain evidence="7 8">DSM 22214</strain>
    </source>
</reference>
<evidence type="ECO:0000256" key="3">
    <source>
        <dbReference type="ARBA" id="ARBA00022692"/>
    </source>
</evidence>
<evidence type="ECO:0000256" key="2">
    <source>
        <dbReference type="ARBA" id="ARBA00022475"/>
    </source>
</evidence>
<dbReference type="InterPro" id="IPR027417">
    <property type="entry name" value="P-loop_NTPase"/>
</dbReference>
<proteinExistence type="predicted"/>
<evidence type="ECO:0000259" key="6">
    <source>
        <dbReference type="Pfam" id="PF12696"/>
    </source>
</evidence>
<evidence type="ECO:0000256" key="4">
    <source>
        <dbReference type="ARBA" id="ARBA00022989"/>
    </source>
</evidence>
<evidence type="ECO:0000313" key="7">
    <source>
        <dbReference type="EMBL" id="PWK16669.1"/>
    </source>
</evidence>
<dbReference type="Pfam" id="PF12696">
    <property type="entry name" value="TraG-D_C"/>
    <property type="match status" value="1"/>
</dbReference>
<name>A0A316DHG0_9BACT</name>
<keyword evidence="2" id="KW-1003">Cell membrane</keyword>
<organism evidence="7 8">
    <name type="scientific">Arcicella aurantiaca</name>
    <dbReference type="NCBI Taxonomy" id="591202"/>
    <lineage>
        <taxon>Bacteria</taxon>
        <taxon>Pseudomonadati</taxon>
        <taxon>Bacteroidota</taxon>
        <taxon>Cytophagia</taxon>
        <taxon>Cytophagales</taxon>
        <taxon>Flectobacillaceae</taxon>
        <taxon>Arcicella</taxon>
    </lineage>
</organism>